<keyword evidence="6" id="KW-1185">Reference proteome</keyword>
<evidence type="ECO:0000313" key="5">
    <source>
        <dbReference type="EMBL" id="KAF5318642.1"/>
    </source>
</evidence>
<dbReference type="Proteomes" id="UP000567179">
    <property type="component" value="Unassembled WGS sequence"/>
</dbReference>
<dbReference type="PANTHER" id="PTHR43785:SF2">
    <property type="entry name" value="TYPE-1 GLUTAMINE SYNTHETASE 1"/>
    <property type="match status" value="1"/>
</dbReference>
<name>A0A8H5F046_9AGAR</name>
<dbReference type="EMBL" id="JAACJJ010000030">
    <property type="protein sequence ID" value="KAF5318642.1"/>
    <property type="molecule type" value="Genomic_DNA"/>
</dbReference>
<evidence type="ECO:0000256" key="3">
    <source>
        <dbReference type="RuleBase" id="RU000384"/>
    </source>
</evidence>
<feature type="domain" description="GS catalytic" evidence="4">
    <location>
        <begin position="78"/>
        <end position="419"/>
    </location>
</feature>
<dbReference type="GO" id="GO:0004356">
    <property type="term" value="F:glutamine synthetase activity"/>
    <property type="evidence" value="ECO:0007669"/>
    <property type="project" value="InterPro"/>
</dbReference>
<dbReference type="AlphaFoldDB" id="A0A8H5F046"/>
<reference evidence="5 6" key="1">
    <citation type="journal article" date="2020" name="ISME J.">
        <title>Uncovering the hidden diversity of litter-decomposition mechanisms in mushroom-forming fungi.</title>
        <authorList>
            <person name="Floudas D."/>
            <person name="Bentzer J."/>
            <person name="Ahren D."/>
            <person name="Johansson T."/>
            <person name="Persson P."/>
            <person name="Tunlid A."/>
        </authorList>
    </citation>
    <scope>NUCLEOTIDE SEQUENCE [LARGE SCALE GENOMIC DNA]</scope>
    <source>
        <strain evidence="5 6">CBS 101986</strain>
    </source>
</reference>
<proteinExistence type="inferred from homology"/>
<evidence type="ECO:0000256" key="2">
    <source>
        <dbReference type="PROSITE-ProRule" id="PRU01331"/>
    </source>
</evidence>
<dbReference type="SMART" id="SM01230">
    <property type="entry name" value="Gln-synt_C"/>
    <property type="match status" value="1"/>
</dbReference>
<protein>
    <recommendedName>
        <fullName evidence="4">GS catalytic domain-containing protein</fullName>
    </recommendedName>
</protein>
<evidence type="ECO:0000313" key="6">
    <source>
        <dbReference type="Proteomes" id="UP000567179"/>
    </source>
</evidence>
<comment type="similarity">
    <text evidence="2 3">Belongs to the glutamine synthetase family.</text>
</comment>
<gene>
    <name evidence="5" type="ORF">D9619_010733</name>
</gene>
<accession>A0A8H5F046</accession>
<dbReference type="Pfam" id="PF00120">
    <property type="entry name" value="Gln-synt_C"/>
    <property type="match status" value="1"/>
</dbReference>
<keyword evidence="1" id="KW-0436">Ligase</keyword>
<organism evidence="5 6">
    <name type="scientific">Psilocybe cf. subviscida</name>
    <dbReference type="NCBI Taxonomy" id="2480587"/>
    <lineage>
        <taxon>Eukaryota</taxon>
        <taxon>Fungi</taxon>
        <taxon>Dikarya</taxon>
        <taxon>Basidiomycota</taxon>
        <taxon>Agaricomycotina</taxon>
        <taxon>Agaricomycetes</taxon>
        <taxon>Agaricomycetidae</taxon>
        <taxon>Agaricales</taxon>
        <taxon>Agaricineae</taxon>
        <taxon>Strophariaceae</taxon>
        <taxon>Psilocybe</taxon>
    </lineage>
</organism>
<dbReference type="InterPro" id="IPR008146">
    <property type="entry name" value="Gln_synth_cat_dom"/>
</dbReference>
<sequence length="419" mass="45574">MCHRAPGTRVTKAALGIAFTALAEGFGASGEYLYAIDLSSLRACPYAPGHAIILGLFQEKVPIAGLIGLDAVKVDLCPRTILKRVVGDASSRAGVEFLVGFETEFILLKDTKPVQAVNEHMWCNSAGLLSGTKETQVMEEIVEALIASGVELQMYHSESAPGQYEVVTGPLPPLQAVDALVHTRETIFNIASRHGLRATRAPRVFMDNCGSGAHAHISIQDTTGKRPTSSKHQNLTTLESRFLAALLEHLPGIALLALPLPASYSRMVDGVWSGGTYVCWGTDNREAPVRLSNATSPKSRNFELKLLDGTANPYLALSAFIGAGLDGIKREKELRVKNCEGLQSAAYLGDDARAELGITERLPLTWEEARARFQKSTFVDQLFGMDFKMKFLSVNKILKEQMTAPLSEDDQVKLLVETY</sequence>
<dbReference type="SUPFAM" id="SSF55931">
    <property type="entry name" value="Glutamine synthetase/guanido kinase"/>
    <property type="match status" value="1"/>
</dbReference>
<comment type="caution">
    <text evidence="5">The sequence shown here is derived from an EMBL/GenBank/DDBJ whole genome shotgun (WGS) entry which is preliminary data.</text>
</comment>
<evidence type="ECO:0000259" key="4">
    <source>
        <dbReference type="PROSITE" id="PS51987"/>
    </source>
</evidence>
<dbReference type="OrthoDB" id="3364440at2759"/>
<dbReference type="PANTHER" id="PTHR43785">
    <property type="entry name" value="GAMMA-GLUTAMYLPUTRESCINE SYNTHETASE"/>
    <property type="match status" value="1"/>
</dbReference>
<evidence type="ECO:0000256" key="1">
    <source>
        <dbReference type="ARBA" id="ARBA00022598"/>
    </source>
</evidence>
<dbReference type="Gene3D" id="3.30.590.10">
    <property type="entry name" value="Glutamine synthetase/guanido kinase, catalytic domain"/>
    <property type="match status" value="1"/>
</dbReference>
<dbReference type="InterPro" id="IPR014746">
    <property type="entry name" value="Gln_synth/guanido_kin_cat_dom"/>
</dbReference>
<dbReference type="PROSITE" id="PS51987">
    <property type="entry name" value="GS_CATALYTIC"/>
    <property type="match status" value="1"/>
</dbReference>